<reference evidence="1 2" key="1">
    <citation type="submission" date="2015-12" db="EMBL/GenBank/DDBJ databases">
        <title>Diversity of Burkholderia near neighbor genomes.</title>
        <authorList>
            <person name="Sahl J."/>
            <person name="Wagner D."/>
            <person name="Keim P."/>
        </authorList>
    </citation>
    <scope>NUCLEOTIDE SEQUENCE [LARGE SCALE GENOMIC DNA]</scope>
    <source>
        <strain evidence="1 2">BDU8</strain>
    </source>
</reference>
<dbReference type="AlphaFoldDB" id="A0A1B4FVA6"/>
<sequence length="145" mass="15260">MSPSENDCEAVARTALEVAWKALAQLREESDIAANVATRSILSAFAAVIDAERTADKEFKARNPGRDCHGHHVDAHHIVATALTFADSLDSSVHPHSVAGARVLSFAAACKALDAHAAMKDALDEPPGLYGAHSIPDLLKLSGTL</sequence>
<dbReference type="Proteomes" id="UP000067711">
    <property type="component" value="Chromosome 2"/>
</dbReference>
<name>A0A1B4FVA6_9BURK</name>
<proteinExistence type="predicted"/>
<evidence type="ECO:0000313" key="2">
    <source>
        <dbReference type="Proteomes" id="UP000067711"/>
    </source>
</evidence>
<protein>
    <submittedName>
        <fullName evidence="1">Uncharacterized protein</fullName>
    </submittedName>
</protein>
<accession>A0A1B4FVA6</accession>
<dbReference type="EMBL" id="CP013388">
    <property type="protein sequence ID" value="AOJ07619.1"/>
    <property type="molecule type" value="Genomic_DNA"/>
</dbReference>
<organism evidence="1 2">
    <name type="scientific">Burkholderia mayonis</name>
    <dbReference type="NCBI Taxonomy" id="1385591"/>
    <lineage>
        <taxon>Bacteria</taxon>
        <taxon>Pseudomonadati</taxon>
        <taxon>Pseudomonadota</taxon>
        <taxon>Betaproteobacteria</taxon>
        <taxon>Burkholderiales</taxon>
        <taxon>Burkholderiaceae</taxon>
        <taxon>Burkholderia</taxon>
        <taxon>pseudomallei group</taxon>
    </lineage>
</organism>
<gene>
    <name evidence="1" type="ORF">WS71_10060</name>
</gene>
<evidence type="ECO:0000313" key="1">
    <source>
        <dbReference type="EMBL" id="AOJ07619.1"/>
    </source>
</evidence>